<sequence>MQAHIQGLKLLEGQQNITEEGDSMNGTTCGHGHYREPWMVILILNRVKDICTRKNVSYVHVLGLRYGATVSLRVHLFCGRGSCQSPYFRKV</sequence>
<evidence type="ECO:0000313" key="2">
    <source>
        <dbReference type="Proteomes" id="UP000017836"/>
    </source>
</evidence>
<evidence type="ECO:0000313" key="1">
    <source>
        <dbReference type="EMBL" id="ERN16908.1"/>
    </source>
</evidence>
<protein>
    <submittedName>
        <fullName evidence="1">Uncharacterized protein</fullName>
    </submittedName>
</protein>
<dbReference type="Gramene" id="ERN16908">
    <property type="protein sequence ID" value="ERN16908"/>
    <property type="gene ID" value="AMTR_s00057p00167570"/>
</dbReference>
<dbReference type="HOGENOM" id="CLU_2430008_0_0_1"/>
<name>U5D937_AMBTC</name>
<keyword evidence="2" id="KW-1185">Reference proteome</keyword>
<proteinExistence type="predicted"/>
<gene>
    <name evidence="1" type="ORF">AMTR_s00057p00167570</name>
</gene>
<dbReference type="Proteomes" id="UP000017836">
    <property type="component" value="Unassembled WGS sequence"/>
</dbReference>
<dbReference type="EMBL" id="KI392405">
    <property type="protein sequence ID" value="ERN16908.1"/>
    <property type="molecule type" value="Genomic_DNA"/>
</dbReference>
<organism evidence="1 2">
    <name type="scientific">Amborella trichopoda</name>
    <dbReference type="NCBI Taxonomy" id="13333"/>
    <lineage>
        <taxon>Eukaryota</taxon>
        <taxon>Viridiplantae</taxon>
        <taxon>Streptophyta</taxon>
        <taxon>Embryophyta</taxon>
        <taxon>Tracheophyta</taxon>
        <taxon>Spermatophyta</taxon>
        <taxon>Magnoliopsida</taxon>
        <taxon>Amborellales</taxon>
        <taxon>Amborellaceae</taxon>
        <taxon>Amborella</taxon>
    </lineage>
</organism>
<reference evidence="2" key="1">
    <citation type="journal article" date="2013" name="Science">
        <title>The Amborella genome and the evolution of flowering plants.</title>
        <authorList>
            <consortium name="Amborella Genome Project"/>
        </authorList>
    </citation>
    <scope>NUCLEOTIDE SEQUENCE [LARGE SCALE GENOMIC DNA]</scope>
</reference>
<dbReference type="AlphaFoldDB" id="U5D937"/>
<accession>U5D937</accession>